<dbReference type="Pfam" id="PF00076">
    <property type="entry name" value="RRM_1"/>
    <property type="match status" value="2"/>
</dbReference>
<organism evidence="7 8">
    <name type="scientific">Tropilaelaps mercedesae</name>
    <dbReference type="NCBI Taxonomy" id="418985"/>
    <lineage>
        <taxon>Eukaryota</taxon>
        <taxon>Metazoa</taxon>
        <taxon>Ecdysozoa</taxon>
        <taxon>Arthropoda</taxon>
        <taxon>Chelicerata</taxon>
        <taxon>Arachnida</taxon>
        <taxon>Acari</taxon>
        <taxon>Parasitiformes</taxon>
        <taxon>Mesostigmata</taxon>
        <taxon>Gamasina</taxon>
        <taxon>Dermanyssoidea</taxon>
        <taxon>Laelapidae</taxon>
        <taxon>Tropilaelaps</taxon>
    </lineage>
</organism>
<sequence length="302" mass="32734">MTEVEAQMVSEETSEETKMEATNGDGTDGTDTNGTSTTGAAPVASPPAAATDAEERGWLRCTRLRGGVRSRGSPSKRASVRFGGRCYIHPRLQEPGWLPLLRGNGRDERIGYSSVLTSVPLSRLLSVAGACRKLFCGGLSFDTNEADLRSHFEKFGTIEECTVKMDPMTKKSRGFGFITFGTKQALEDAIAAAPHTIKGKQIDPKAAKARPGAKKVFCGGLPPETSEEEIRTYFGQFGNIEALELPMDKEKNVRRGFIFVTYETIAAADAAVKKPKQTINGKECDVKKATPKNDSKFAQGTW</sequence>
<evidence type="ECO:0000256" key="3">
    <source>
        <dbReference type="ARBA" id="ARBA00023242"/>
    </source>
</evidence>
<evidence type="ECO:0000256" key="5">
    <source>
        <dbReference type="SAM" id="MobiDB-lite"/>
    </source>
</evidence>
<dbReference type="STRING" id="418985.A0A1V9X0C8"/>
<dbReference type="InterPro" id="IPR012677">
    <property type="entry name" value="Nucleotide-bd_a/b_plait_sf"/>
</dbReference>
<dbReference type="AlphaFoldDB" id="A0A1V9X0C8"/>
<keyword evidence="3" id="KW-0539">Nucleus</keyword>
<evidence type="ECO:0000256" key="4">
    <source>
        <dbReference type="PROSITE-ProRule" id="PRU00176"/>
    </source>
</evidence>
<dbReference type="Gene3D" id="3.30.70.330">
    <property type="match status" value="2"/>
</dbReference>
<name>A0A1V9X0C8_9ACAR</name>
<evidence type="ECO:0000313" key="8">
    <source>
        <dbReference type="Proteomes" id="UP000192247"/>
    </source>
</evidence>
<dbReference type="FunCoup" id="A0A1V9X0C8">
    <property type="interactions" value="1118"/>
</dbReference>
<dbReference type="GO" id="GO:0003723">
    <property type="term" value="F:RNA binding"/>
    <property type="evidence" value="ECO:0007669"/>
    <property type="project" value="UniProtKB-UniRule"/>
</dbReference>
<dbReference type="GO" id="GO:0005654">
    <property type="term" value="C:nucleoplasm"/>
    <property type="evidence" value="ECO:0007669"/>
    <property type="project" value="TreeGrafter"/>
</dbReference>
<dbReference type="PANTHER" id="PTHR48033:SF10">
    <property type="entry name" value="RNA-BINDING PROTEIN SQUID"/>
    <property type="match status" value="1"/>
</dbReference>
<feature type="domain" description="RRM" evidence="6">
    <location>
        <begin position="132"/>
        <end position="214"/>
    </location>
</feature>
<feature type="region of interest" description="Disordered" evidence="5">
    <location>
        <begin position="1"/>
        <end position="56"/>
    </location>
</feature>
<dbReference type="GO" id="GO:0000785">
    <property type="term" value="C:chromatin"/>
    <property type="evidence" value="ECO:0007669"/>
    <property type="project" value="TreeGrafter"/>
</dbReference>
<dbReference type="Proteomes" id="UP000192247">
    <property type="component" value="Unassembled WGS sequence"/>
</dbReference>
<gene>
    <name evidence="7" type="ORF">BIW11_13804</name>
</gene>
<evidence type="ECO:0000256" key="2">
    <source>
        <dbReference type="ARBA" id="ARBA00022884"/>
    </source>
</evidence>
<dbReference type="EMBL" id="MNPL01030332">
    <property type="protein sequence ID" value="OQR66984.1"/>
    <property type="molecule type" value="Genomic_DNA"/>
</dbReference>
<accession>A0A1V9X0C8</accession>
<dbReference type="SMART" id="SM00360">
    <property type="entry name" value="RRM"/>
    <property type="match status" value="2"/>
</dbReference>
<feature type="compositionally biased region" description="Low complexity" evidence="5">
    <location>
        <begin position="22"/>
        <end position="51"/>
    </location>
</feature>
<comment type="subcellular location">
    <subcellularLocation>
        <location evidence="1">Nucleus</location>
    </subcellularLocation>
</comment>
<evidence type="ECO:0000256" key="1">
    <source>
        <dbReference type="ARBA" id="ARBA00004123"/>
    </source>
</evidence>
<evidence type="ECO:0000259" key="6">
    <source>
        <dbReference type="PROSITE" id="PS50102"/>
    </source>
</evidence>
<protein>
    <submittedName>
        <fullName evidence="7">RNA-binding protein squid-like</fullName>
    </submittedName>
</protein>
<dbReference type="PANTHER" id="PTHR48033">
    <property type="entry name" value="RNA-BINDING (RRM/RBD/RNP MOTIFS) FAMILY PROTEIN"/>
    <property type="match status" value="1"/>
</dbReference>
<dbReference type="SUPFAM" id="SSF54928">
    <property type="entry name" value="RNA-binding domain, RBD"/>
    <property type="match status" value="2"/>
</dbReference>
<dbReference type="InterPro" id="IPR035979">
    <property type="entry name" value="RBD_domain_sf"/>
</dbReference>
<keyword evidence="2 4" id="KW-0694">RNA-binding</keyword>
<proteinExistence type="predicted"/>
<dbReference type="InterPro" id="IPR000504">
    <property type="entry name" value="RRM_dom"/>
</dbReference>
<dbReference type="GO" id="GO:0010468">
    <property type="term" value="P:regulation of gene expression"/>
    <property type="evidence" value="ECO:0007669"/>
    <property type="project" value="TreeGrafter"/>
</dbReference>
<keyword evidence="8" id="KW-1185">Reference proteome</keyword>
<feature type="domain" description="RRM" evidence="6">
    <location>
        <begin position="214"/>
        <end position="291"/>
    </location>
</feature>
<evidence type="ECO:0000313" key="7">
    <source>
        <dbReference type="EMBL" id="OQR66984.1"/>
    </source>
</evidence>
<reference evidence="7 8" key="1">
    <citation type="journal article" date="2017" name="Gigascience">
        <title>Draft genome of the honey bee ectoparasitic mite, Tropilaelaps mercedesae, is shaped by the parasitic life history.</title>
        <authorList>
            <person name="Dong X."/>
            <person name="Armstrong S.D."/>
            <person name="Xia D."/>
            <person name="Makepeace B.L."/>
            <person name="Darby A.C."/>
            <person name="Kadowaki T."/>
        </authorList>
    </citation>
    <scope>NUCLEOTIDE SEQUENCE [LARGE SCALE GENOMIC DNA]</scope>
    <source>
        <strain evidence="7">Wuxi-XJTLU</strain>
    </source>
</reference>
<dbReference type="PROSITE" id="PS50102">
    <property type="entry name" value="RRM"/>
    <property type="match status" value="2"/>
</dbReference>
<feature type="non-terminal residue" evidence="7">
    <location>
        <position position="302"/>
    </location>
</feature>
<dbReference type="InParanoid" id="A0A1V9X0C8"/>
<comment type="caution">
    <text evidence="7">The sequence shown here is derived from an EMBL/GenBank/DDBJ whole genome shotgun (WGS) entry which is preliminary data.</text>
</comment>
<dbReference type="OrthoDB" id="1875751at2759"/>